<keyword evidence="18" id="KW-0966">Cell projection</keyword>
<evidence type="ECO:0000256" key="25">
    <source>
        <dbReference type="ARBA" id="ARBA00049669"/>
    </source>
</evidence>
<keyword evidence="16" id="KW-0325">Glycoprotein</keyword>
<dbReference type="GO" id="GO:0086091">
    <property type="term" value="P:regulation of heart rate by cardiac conduction"/>
    <property type="evidence" value="ECO:0007669"/>
    <property type="project" value="TreeGrafter"/>
</dbReference>
<dbReference type="PANTHER" id="PTHR10546">
    <property type="entry name" value="SODIUM CHANNEL SUBUNIT BETA-1 AND 3"/>
    <property type="match status" value="1"/>
</dbReference>
<evidence type="ECO:0000256" key="10">
    <source>
        <dbReference type="ARBA" id="ARBA00022882"/>
    </source>
</evidence>
<reference evidence="28 29" key="1">
    <citation type="journal article" date="2019" name="Genome Biol. Evol.">
        <title>Whole-Genome Sequencing of the Giant Devil Catfish, Bagarius yarrelli.</title>
        <authorList>
            <person name="Jiang W."/>
            <person name="Lv Y."/>
            <person name="Cheng L."/>
            <person name="Yang K."/>
            <person name="Chao B."/>
            <person name="Wang X."/>
            <person name="Li Y."/>
            <person name="Pan X."/>
            <person name="You X."/>
            <person name="Zhang Y."/>
            <person name="Yang J."/>
            <person name="Li J."/>
            <person name="Zhang X."/>
            <person name="Liu S."/>
            <person name="Sun C."/>
            <person name="Yang J."/>
            <person name="Shi Q."/>
        </authorList>
    </citation>
    <scope>NUCLEOTIDE SEQUENCE [LARGE SCALE GENOMIC DNA]</scope>
    <source>
        <strain evidence="28">JWS20170419001</strain>
        <tissue evidence="28">Muscle</tissue>
    </source>
</reference>
<evidence type="ECO:0000256" key="6">
    <source>
        <dbReference type="ARBA" id="ARBA00022461"/>
    </source>
</evidence>
<sequence length="173" mass="19675">MRGEVKASAIADWYFKAKGEKEFVHIYNYDGESSIIIDDRFEDRLDWNGSKNTNDLQDASIYIHNVTFNDSGVYRCVFRRTFMYEAYEHEATEKKVVVFTVLAKATRGTASIVSEVMMYVSIIGLQLWLLVEMIYCYRKIAAAGDEALRASAEEYLAIASESKDNCTGVQVAE</sequence>
<dbReference type="Pfam" id="PF07686">
    <property type="entry name" value="V-set"/>
    <property type="match status" value="1"/>
</dbReference>
<comment type="function">
    <text evidence="23">Regulatory subunit of multiple voltage-gated sodium (Nav) channels directly mediating the depolarization of excitable membranes. Navs, also called VGSCs (voltage-gated sodium channels) or VDSCs (voltage-dependent sodium channels), operate by switching between closed and open conformations depending on the voltage difference across the membrane. In the open conformation they allow Na(+) ions to selectively pass through the pore, along their electrochemical gradient. The influx of Na+ ions provokes membrane depolarization, initiating the propagation of electrical signals throughout cells and tissues. The accessory beta subunits participate in localization and functional modulation of the Nav channels. Modulates the activity of SCN1A/Nav1.1, SCN2A/Nav1.2, SCN3A/Nav1.3, SCN4A/Nav1.4, SCN5A/Nav1.5, SCN8A/Nav1.6, SCN9A/Nav1.7 and SCN10A/Nav1.8.</text>
</comment>
<dbReference type="FunFam" id="2.60.40.10:FF:000375">
    <property type="entry name" value="Sodium channel beta 1 subunit"/>
    <property type="match status" value="1"/>
</dbReference>
<evidence type="ECO:0000256" key="19">
    <source>
        <dbReference type="ARBA" id="ARBA00023303"/>
    </source>
</evidence>
<keyword evidence="13" id="KW-0406">Ion transport</keyword>
<dbReference type="GO" id="GO:0001518">
    <property type="term" value="C:voltage-gated sodium channel complex"/>
    <property type="evidence" value="ECO:0007669"/>
    <property type="project" value="InterPro"/>
</dbReference>
<evidence type="ECO:0000256" key="20">
    <source>
        <dbReference type="ARBA" id="ARBA00023319"/>
    </source>
</evidence>
<keyword evidence="10" id="KW-0851">Voltage-gated channel</keyword>
<evidence type="ECO:0000256" key="16">
    <source>
        <dbReference type="ARBA" id="ARBA00023180"/>
    </source>
</evidence>
<dbReference type="GO" id="GO:0030424">
    <property type="term" value="C:axon"/>
    <property type="evidence" value="ECO:0007669"/>
    <property type="project" value="UniProtKB-SubCell"/>
</dbReference>
<evidence type="ECO:0000256" key="26">
    <source>
        <dbReference type="SAM" id="Phobius"/>
    </source>
</evidence>
<dbReference type="GO" id="GO:0019871">
    <property type="term" value="F:sodium channel inhibitor activity"/>
    <property type="evidence" value="ECO:0007669"/>
    <property type="project" value="TreeGrafter"/>
</dbReference>
<evidence type="ECO:0000256" key="18">
    <source>
        <dbReference type="ARBA" id="ARBA00023273"/>
    </source>
</evidence>
<keyword evidence="20" id="KW-0393">Immunoglobulin domain</keyword>
<evidence type="ECO:0000256" key="2">
    <source>
        <dbReference type="ARBA" id="ARBA00004484"/>
    </source>
</evidence>
<organism evidence="28 29">
    <name type="scientific">Bagarius yarrelli</name>
    <name type="common">Goonch</name>
    <name type="synonym">Bagrus yarrelli</name>
    <dbReference type="NCBI Taxonomy" id="175774"/>
    <lineage>
        <taxon>Eukaryota</taxon>
        <taxon>Metazoa</taxon>
        <taxon>Chordata</taxon>
        <taxon>Craniata</taxon>
        <taxon>Vertebrata</taxon>
        <taxon>Euteleostomi</taxon>
        <taxon>Actinopterygii</taxon>
        <taxon>Neopterygii</taxon>
        <taxon>Teleostei</taxon>
        <taxon>Ostariophysi</taxon>
        <taxon>Siluriformes</taxon>
        <taxon>Sisoridae</taxon>
        <taxon>Sisorinae</taxon>
        <taxon>Bagarius</taxon>
    </lineage>
</organism>
<dbReference type="GO" id="GO:0044325">
    <property type="term" value="F:transmembrane transporter binding"/>
    <property type="evidence" value="ECO:0007669"/>
    <property type="project" value="TreeGrafter"/>
</dbReference>
<evidence type="ECO:0000256" key="24">
    <source>
        <dbReference type="ARBA" id="ARBA00047180"/>
    </source>
</evidence>
<dbReference type="Proteomes" id="UP000319801">
    <property type="component" value="Unassembled WGS sequence"/>
</dbReference>
<comment type="subunit">
    <text evidence="25">A voltage-gated sodium (Nav) channel consists of an ion-conducting pore-forming alpha subunit functional on its own that is regulated by one or more beta subunits. Forms homodimers and homotrimers. SCN3B is non-covalently associated with alpha subunits and induces the formation of alpha subunit oligomers, including trimers. Interacts with SCN5A/Nav1.5; regulatory subunit of SCN5A/Nav1.5. Interacts with SCN7A/Nav2.1; probable regulatory subunit of SCN7A/Nav2.1. Interacts with SCN10A; regulatory subunit of SCN10A/Nav1.8. Interacts with NFASC; probably involved in targeting the sodium channels to the nodes of Ranvier.</text>
</comment>
<feature type="domain" description="Immunoglobulin V-set" evidence="27">
    <location>
        <begin position="12"/>
        <end position="84"/>
    </location>
</feature>
<dbReference type="OrthoDB" id="8868224at2759"/>
<gene>
    <name evidence="28" type="ORF">Baya_11027</name>
</gene>
<evidence type="ECO:0000256" key="1">
    <source>
        <dbReference type="ARBA" id="ARBA00004251"/>
    </source>
</evidence>
<keyword evidence="9" id="KW-0732">Signal</keyword>
<dbReference type="InterPro" id="IPR027098">
    <property type="entry name" value="Na_channel_b1/b3"/>
</dbReference>
<evidence type="ECO:0000313" key="28">
    <source>
        <dbReference type="EMBL" id="TSP90475.1"/>
    </source>
</evidence>
<dbReference type="EMBL" id="VCAZ01000080">
    <property type="protein sequence ID" value="TSP90475.1"/>
    <property type="molecule type" value="Genomic_DNA"/>
</dbReference>
<dbReference type="GO" id="GO:0005272">
    <property type="term" value="F:sodium channel activity"/>
    <property type="evidence" value="ECO:0007669"/>
    <property type="project" value="UniProtKB-KW"/>
</dbReference>
<feature type="transmembrane region" description="Helical" evidence="26">
    <location>
        <begin position="116"/>
        <end position="137"/>
    </location>
</feature>
<name>A0A556UYY0_BAGYA</name>
<keyword evidence="29" id="KW-1185">Reference proteome</keyword>
<evidence type="ECO:0000313" key="29">
    <source>
        <dbReference type="Proteomes" id="UP000319801"/>
    </source>
</evidence>
<keyword evidence="14 26" id="KW-0472">Membrane</keyword>
<evidence type="ECO:0000256" key="8">
    <source>
        <dbReference type="ARBA" id="ARBA00022692"/>
    </source>
</evidence>
<dbReference type="InterPro" id="IPR036179">
    <property type="entry name" value="Ig-like_dom_sf"/>
</dbReference>
<keyword evidence="5" id="KW-0813">Transport</keyword>
<evidence type="ECO:0000256" key="12">
    <source>
        <dbReference type="ARBA" id="ARBA00023053"/>
    </source>
</evidence>
<dbReference type="InterPro" id="IPR013783">
    <property type="entry name" value="Ig-like_fold"/>
</dbReference>
<dbReference type="PANTHER" id="PTHR10546:SF2">
    <property type="entry name" value="SODIUM CHANNEL SUBUNIT BETA-1"/>
    <property type="match status" value="1"/>
</dbReference>
<keyword evidence="11 26" id="KW-1133">Transmembrane helix</keyword>
<comment type="similarity">
    <text evidence="4">Belongs to the sodium channel auxiliary subunit SCN3B (TC 8.A.17) family.</text>
</comment>
<proteinExistence type="inferred from homology"/>
<evidence type="ECO:0000256" key="9">
    <source>
        <dbReference type="ARBA" id="ARBA00022729"/>
    </source>
</evidence>
<dbReference type="Gene3D" id="2.60.40.10">
    <property type="entry name" value="Immunoglobulins"/>
    <property type="match status" value="1"/>
</dbReference>
<evidence type="ECO:0000256" key="14">
    <source>
        <dbReference type="ARBA" id="ARBA00023136"/>
    </source>
</evidence>
<dbReference type="GO" id="GO:0043204">
    <property type="term" value="C:perikaryon"/>
    <property type="evidence" value="ECO:0007669"/>
    <property type="project" value="UniProtKB-SubCell"/>
</dbReference>
<keyword evidence="7" id="KW-1003">Cell membrane</keyword>
<evidence type="ECO:0000256" key="7">
    <source>
        <dbReference type="ARBA" id="ARBA00022475"/>
    </source>
</evidence>
<evidence type="ECO:0000256" key="13">
    <source>
        <dbReference type="ARBA" id="ARBA00023065"/>
    </source>
</evidence>
<evidence type="ECO:0000259" key="27">
    <source>
        <dbReference type="Pfam" id="PF07686"/>
    </source>
</evidence>
<dbReference type="AlphaFoldDB" id="A0A556UYY0"/>
<keyword evidence="6" id="KW-0894">Sodium channel</keyword>
<evidence type="ECO:0000256" key="5">
    <source>
        <dbReference type="ARBA" id="ARBA00022448"/>
    </source>
</evidence>
<evidence type="ECO:0000256" key="15">
    <source>
        <dbReference type="ARBA" id="ARBA00023157"/>
    </source>
</evidence>
<dbReference type="SUPFAM" id="SSF48726">
    <property type="entry name" value="Immunoglobulin"/>
    <property type="match status" value="1"/>
</dbReference>
<dbReference type="GO" id="GO:0086002">
    <property type="term" value="P:cardiac muscle cell action potential involved in contraction"/>
    <property type="evidence" value="ECO:0007669"/>
    <property type="project" value="TreeGrafter"/>
</dbReference>
<evidence type="ECO:0000256" key="11">
    <source>
        <dbReference type="ARBA" id="ARBA00022989"/>
    </source>
</evidence>
<evidence type="ECO:0000256" key="4">
    <source>
        <dbReference type="ARBA" id="ARBA00010404"/>
    </source>
</evidence>
<comment type="subcellular location">
    <subcellularLocation>
        <location evidence="1">Cell membrane</location>
        <topology evidence="1">Single-pass type I membrane protein</topology>
    </subcellularLocation>
    <subcellularLocation>
        <location evidence="3">Cell projection</location>
        <location evidence="3">Axon</location>
    </subcellularLocation>
    <subcellularLocation>
        <location evidence="2">Perikaryon</location>
    </subcellularLocation>
</comment>
<evidence type="ECO:0000256" key="21">
    <source>
        <dbReference type="ARBA" id="ARBA00024210"/>
    </source>
</evidence>
<accession>A0A556UYY0</accession>
<keyword evidence="12" id="KW-0915">Sodium</keyword>
<comment type="caution">
    <text evidence="28">The sequence shown here is derived from an EMBL/GenBank/DDBJ whole genome shotgun (WGS) entry which is preliminary data.</text>
</comment>
<dbReference type="InterPro" id="IPR013106">
    <property type="entry name" value="Ig_V-set"/>
</dbReference>
<keyword evidence="15" id="KW-1015">Disulfide bond</keyword>
<keyword evidence="8 26" id="KW-0812">Transmembrane</keyword>
<evidence type="ECO:0000256" key="23">
    <source>
        <dbReference type="ARBA" id="ARBA00045714"/>
    </source>
</evidence>
<keyword evidence="17" id="KW-0739">Sodium transport</keyword>
<comment type="similarity">
    <text evidence="21">Belongs to the sodium channel auxiliary subunit SCN1B (TC 8.A.17) family.</text>
</comment>
<evidence type="ECO:0000256" key="17">
    <source>
        <dbReference type="ARBA" id="ARBA00023201"/>
    </source>
</evidence>
<keyword evidence="19 28" id="KW-0407">Ion channel</keyword>
<evidence type="ECO:0000256" key="3">
    <source>
        <dbReference type="ARBA" id="ARBA00004489"/>
    </source>
</evidence>
<evidence type="ECO:0000256" key="22">
    <source>
        <dbReference type="ARBA" id="ARBA00044530"/>
    </source>
</evidence>
<protein>
    <recommendedName>
        <fullName evidence="24">Sodium channel regulatory subunit beta-1</fullName>
    </recommendedName>
    <alternativeName>
        <fullName evidence="22">Sodium channel regulatory subunit beta-3</fullName>
    </alternativeName>
</protein>